<feature type="compositionally biased region" description="Basic and acidic residues" evidence="1">
    <location>
        <begin position="13"/>
        <end position="37"/>
    </location>
</feature>
<comment type="caution">
    <text evidence="2">The sequence shown here is derived from an EMBL/GenBank/DDBJ whole genome shotgun (WGS) entry which is preliminary data.</text>
</comment>
<evidence type="ECO:0008006" key="4">
    <source>
        <dbReference type="Google" id="ProtNLM"/>
    </source>
</evidence>
<evidence type="ECO:0000313" key="2">
    <source>
        <dbReference type="EMBL" id="EPX63275.1"/>
    </source>
</evidence>
<accession>S9PFW2</accession>
<protein>
    <recommendedName>
        <fullName evidence="4">Transposase</fullName>
    </recommendedName>
</protein>
<dbReference type="Proteomes" id="UP000011682">
    <property type="component" value="Unassembled WGS sequence"/>
</dbReference>
<evidence type="ECO:0000313" key="3">
    <source>
        <dbReference type="Proteomes" id="UP000011682"/>
    </source>
</evidence>
<reference evidence="2" key="1">
    <citation type="submission" date="2013-05" db="EMBL/GenBank/DDBJ databases">
        <title>Genome assembly of Cystobacter fuscus DSM 2262.</title>
        <authorList>
            <person name="Sharma G."/>
            <person name="Khatri I."/>
            <person name="Kaur C."/>
            <person name="Mayilraj S."/>
            <person name="Subramanian S."/>
        </authorList>
    </citation>
    <scope>NUCLEOTIDE SEQUENCE [LARGE SCALE GENOMIC DNA]</scope>
    <source>
        <strain evidence="2">DSM 2262</strain>
    </source>
</reference>
<organism evidence="2 3">
    <name type="scientific">Cystobacter fuscus (strain ATCC 25194 / DSM 2262 / NBRC 100088 / M29)</name>
    <dbReference type="NCBI Taxonomy" id="1242864"/>
    <lineage>
        <taxon>Bacteria</taxon>
        <taxon>Pseudomonadati</taxon>
        <taxon>Myxococcota</taxon>
        <taxon>Myxococcia</taxon>
        <taxon>Myxococcales</taxon>
        <taxon>Cystobacterineae</taxon>
        <taxon>Archangiaceae</taxon>
        <taxon>Cystobacter</taxon>
    </lineage>
</organism>
<proteinExistence type="predicted"/>
<dbReference type="EMBL" id="ANAH02000005">
    <property type="protein sequence ID" value="EPX63275.1"/>
    <property type="molecule type" value="Genomic_DNA"/>
</dbReference>
<sequence>MDFMCQQLGVSRSGDHAWKERPESERHKAVRALDERPNGTLAAPGQEA</sequence>
<dbReference type="OrthoDB" id="9803878at2"/>
<keyword evidence="3" id="KW-1185">Reference proteome</keyword>
<name>S9PFW2_CYSF2</name>
<gene>
    <name evidence="2" type="ORF">D187_005681</name>
</gene>
<evidence type="ECO:0000256" key="1">
    <source>
        <dbReference type="SAM" id="MobiDB-lite"/>
    </source>
</evidence>
<feature type="region of interest" description="Disordered" evidence="1">
    <location>
        <begin position="1"/>
        <end position="48"/>
    </location>
</feature>
<dbReference type="AlphaFoldDB" id="S9PFW2"/>